<dbReference type="EMBL" id="CAJHNH020001091">
    <property type="protein sequence ID" value="CAG5121457.1"/>
    <property type="molecule type" value="Genomic_DNA"/>
</dbReference>
<accession>A0A8S3YW90</accession>
<gene>
    <name evidence="3" type="ORF">CUNI_LOCUS7015</name>
</gene>
<feature type="compositionally biased region" description="Basic residues" evidence="1">
    <location>
        <begin position="11"/>
        <end position="23"/>
    </location>
</feature>
<protein>
    <recommendedName>
        <fullName evidence="2">PiggyBac transposable element-derived protein domain-containing protein</fullName>
    </recommendedName>
</protein>
<dbReference type="PANTHER" id="PTHR46599">
    <property type="entry name" value="PIGGYBAC TRANSPOSABLE ELEMENT-DERIVED PROTEIN 4"/>
    <property type="match status" value="1"/>
</dbReference>
<dbReference type="InterPro" id="IPR029526">
    <property type="entry name" value="PGBD"/>
</dbReference>
<evidence type="ECO:0000313" key="3">
    <source>
        <dbReference type="EMBL" id="CAG5121457.1"/>
    </source>
</evidence>
<feature type="domain" description="PiggyBac transposable element-derived protein" evidence="2">
    <location>
        <begin position="101"/>
        <end position="448"/>
    </location>
</feature>
<organism evidence="3 4">
    <name type="scientific">Candidula unifasciata</name>
    <dbReference type="NCBI Taxonomy" id="100452"/>
    <lineage>
        <taxon>Eukaryota</taxon>
        <taxon>Metazoa</taxon>
        <taxon>Spiralia</taxon>
        <taxon>Lophotrochozoa</taxon>
        <taxon>Mollusca</taxon>
        <taxon>Gastropoda</taxon>
        <taxon>Heterobranchia</taxon>
        <taxon>Euthyneura</taxon>
        <taxon>Panpulmonata</taxon>
        <taxon>Eupulmonata</taxon>
        <taxon>Stylommatophora</taxon>
        <taxon>Helicina</taxon>
        <taxon>Helicoidea</taxon>
        <taxon>Geomitridae</taxon>
        <taxon>Candidula</taxon>
    </lineage>
</organism>
<sequence length="558" mass="63202">MVTIENIKPSAAKHTRLNSKGKGKQNNNKAYRTAHTAAVVDESELDSDNNSVDLINNDNACAVSVADIMAWDEAEETVSIGSSLFRSAGSGIQAPLDENSTPLDCLLTLLTADILDSLVENINLYAVEKIKKNIPLRKRSTLSEWQPMTRENFFQFLSVVIAMGITPKHDIKDYWSTANHKFPSWFKVMFPRTKFLLVYQSMLHASEPRAQGQAKIEPFVNNLVAKFQSAFYPYEKLSVDEMVIGFKGRFHAKQYNAAKPHKYHIQTFGLSKTAYNPELDPTSTHAVKVFSTLLQGVESYHHLFADRFSTSLPLIQFLLSMKLNYTDTVNKNRKGLPQQLKQQPTIFGTPRCLVNNEQNILCVSWRDKKSKKPWILLTTNGSSTFEERQEGSRKVEKPSPIHSYNMSMNGCDRLDQMVSYYSNHNCKTKKWWKKVFTWIVEVTQVNAHILYMSSHQAAPNRMSLAHFKDELIQQLTALSGQEVPTDMIIAVARRPGKRPALSASFVGADHLVDYAGADRQCVQCSKKKIQKRSMFYGVGCADKPHVCPNACFRTYHTQ</sequence>
<keyword evidence="4" id="KW-1185">Reference proteome</keyword>
<name>A0A8S3YW90_9EUPU</name>
<evidence type="ECO:0000259" key="2">
    <source>
        <dbReference type="Pfam" id="PF13843"/>
    </source>
</evidence>
<feature type="region of interest" description="Disordered" evidence="1">
    <location>
        <begin position="1"/>
        <end position="30"/>
    </location>
</feature>
<dbReference type="PANTHER" id="PTHR46599:SF3">
    <property type="entry name" value="PIGGYBAC TRANSPOSABLE ELEMENT-DERIVED PROTEIN 4"/>
    <property type="match status" value="1"/>
</dbReference>
<comment type="caution">
    <text evidence="3">The sequence shown here is derived from an EMBL/GenBank/DDBJ whole genome shotgun (WGS) entry which is preliminary data.</text>
</comment>
<reference evidence="3" key="1">
    <citation type="submission" date="2021-04" db="EMBL/GenBank/DDBJ databases">
        <authorList>
            <consortium name="Molecular Ecology Group"/>
        </authorList>
    </citation>
    <scope>NUCLEOTIDE SEQUENCE</scope>
</reference>
<dbReference type="AlphaFoldDB" id="A0A8S3YW90"/>
<evidence type="ECO:0000313" key="4">
    <source>
        <dbReference type="Proteomes" id="UP000678393"/>
    </source>
</evidence>
<dbReference type="Proteomes" id="UP000678393">
    <property type="component" value="Unassembled WGS sequence"/>
</dbReference>
<proteinExistence type="predicted"/>
<evidence type="ECO:0000256" key="1">
    <source>
        <dbReference type="SAM" id="MobiDB-lite"/>
    </source>
</evidence>
<dbReference type="OrthoDB" id="123207at2759"/>
<dbReference type="Pfam" id="PF13843">
    <property type="entry name" value="DDE_Tnp_1_7"/>
    <property type="match status" value="1"/>
</dbReference>